<dbReference type="AlphaFoldDB" id="A0A915AH25"/>
<reference evidence="2" key="1">
    <citation type="submission" date="2022-11" db="UniProtKB">
        <authorList>
            <consortium name="WormBaseParasite"/>
        </authorList>
    </citation>
    <scope>IDENTIFICATION</scope>
</reference>
<proteinExistence type="predicted"/>
<keyword evidence="1" id="KW-1185">Reference proteome</keyword>
<sequence>MASEFKALQLRLRSLRLLSIGPQIRSQKKRKSAGIGMPKLQEVSTSLLMYNLMTRSYSNRSLVPLLYGSIKIISLVDLCVLAT</sequence>
<protein>
    <submittedName>
        <fullName evidence="2">Uncharacterized protein</fullName>
    </submittedName>
</protein>
<evidence type="ECO:0000313" key="1">
    <source>
        <dbReference type="Proteomes" id="UP000887569"/>
    </source>
</evidence>
<dbReference type="Proteomes" id="UP000887569">
    <property type="component" value="Unplaced"/>
</dbReference>
<evidence type="ECO:0000313" key="2">
    <source>
        <dbReference type="WBParaSite" id="PgR008_g002_t06"/>
    </source>
</evidence>
<accession>A0A915AH25</accession>
<name>A0A915AH25_PARUN</name>
<organism evidence="1 2">
    <name type="scientific">Parascaris univalens</name>
    <name type="common">Nematode worm</name>
    <dbReference type="NCBI Taxonomy" id="6257"/>
    <lineage>
        <taxon>Eukaryota</taxon>
        <taxon>Metazoa</taxon>
        <taxon>Ecdysozoa</taxon>
        <taxon>Nematoda</taxon>
        <taxon>Chromadorea</taxon>
        <taxon>Rhabditida</taxon>
        <taxon>Spirurina</taxon>
        <taxon>Ascaridomorpha</taxon>
        <taxon>Ascaridoidea</taxon>
        <taxon>Ascarididae</taxon>
        <taxon>Parascaris</taxon>
    </lineage>
</organism>
<dbReference type="WBParaSite" id="PgR008_g002_t06">
    <property type="protein sequence ID" value="PgR008_g002_t06"/>
    <property type="gene ID" value="PgR008_g002"/>
</dbReference>